<dbReference type="GO" id="GO:0000455">
    <property type="term" value="P:enzyme-directed rRNA pseudouridine synthesis"/>
    <property type="evidence" value="ECO:0007669"/>
    <property type="project" value="TreeGrafter"/>
</dbReference>
<gene>
    <name evidence="2" type="ORF">D7V93_12590</name>
</gene>
<dbReference type="Proteomes" id="UP000272888">
    <property type="component" value="Unassembled WGS sequence"/>
</dbReference>
<dbReference type="Gene3D" id="3.30.2350.10">
    <property type="entry name" value="Pseudouridine synthase"/>
    <property type="match status" value="1"/>
</dbReference>
<keyword evidence="3" id="KW-1185">Reference proteome</keyword>
<dbReference type="InterPro" id="IPR006145">
    <property type="entry name" value="PsdUridine_synth_RsuA/RluA"/>
</dbReference>
<dbReference type="CDD" id="cd02869">
    <property type="entry name" value="PseudoU_synth_RluA_like"/>
    <property type="match status" value="1"/>
</dbReference>
<evidence type="ECO:0000313" key="3">
    <source>
        <dbReference type="Proteomes" id="UP000272888"/>
    </source>
</evidence>
<dbReference type="RefSeq" id="WP_120643631.1">
    <property type="nucleotide sequence ID" value="NZ_RAWB01000105.1"/>
</dbReference>
<dbReference type="GO" id="GO:0003723">
    <property type="term" value="F:RNA binding"/>
    <property type="evidence" value="ECO:0007669"/>
    <property type="project" value="InterPro"/>
</dbReference>
<comment type="caution">
    <text evidence="2">The sequence shown here is derived from an EMBL/GenBank/DDBJ whole genome shotgun (WGS) entry which is preliminary data.</text>
</comment>
<proteinExistence type="predicted"/>
<evidence type="ECO:0000313" key="2">
    <source>
        <dbReference type="EMBL" id="RKH60904.1"/>
    </source>
</evidence>
<dbReference type="PANTHER" id="PTHR21600:SF89">
    <property type="entry name" value="RIBOSOMAL LARGE SUBUNIT PSEUDOURIDINE SYNTHASE A"/>
    <property type="match status" value="1"/>
</dbReference>
<dbReference type="GO" id="GO:0009982">
    <property type="term" value="F:pseudouridine synthase activity"/>
    <property type="evidence" value="ECO:0007669"/>
    <property type="project" value="InterPro"/>
</dbReference>
<protein>
    <submittedName>
        <fullName evidence="2">RluA family pseudouridine synthase</fullName>
    </submittedName>
</protein>
<dbReference type="GO" id="GO:0140098">
    <property type="term" value="F:catalytic activity, acting on RNA"/>
    <property type="evidence" value="ECO:0007669"/>
    <property type="project" value="UniProtKB-ARBA"/>
</dbReference>
<dbReference type="Pfam" id="PF00849">
    <property type="entry name" value="PseudoU_synth_2"/>
    <property type="match status" value="1"/>
</dbReference>
<organism evidence="2 3">
    <name type="scientific">Corallococcus llansteffanensis</name>
    <dbReference type="NCBI Taxonomy" id="2316731"/>
    <lineage>
        <taxon>Bacteria</taxon>
        <taxon>Pseudomonadati</taxon>
        <taxon>Myxococcota</taxon>
        <taxon>Myxococcia</taxon>
        <taxon>Myxococcales</taxon>
        <taxon>Cystobacterineae</taxon>
        <taxon>Myxococcaceae</taxon>
        <taxon>Corallococcus</taxon>
    </lineage>
</organism>
<name>A0A3A8QCE8_9BACT</name>
<accession>A0A3A8QCE8</accession>
<feature type="domain" description="Pseudouridine synthase RsuA/RluA-like" evidence="1">
    <location>
        <begin position="357"/>
        <end position="506"/>
    </location>
</feature>
<dbReference type="PANTHER" id="PTHR21600">
    <property type="entry name" value="MITOCHONDRIAL RNA PSEUDOURIDINE SYNTHASE"/>
    <property type="match status" value="1"/>
</dbReference>
<reference evidence="3" key="1">
    <citation type="submission" date="2018-09" db="EMBL/GenBank/DDBJ databases">
        <authorList>
            <person name="Livingstone P.G."/>
            <person name="Whitworth D.E."/>
        </authorList>
    </citation>
    <scope>NUCLEOTIDE SEQUENCE [LARGE SCALE GENOMIC DNA]</scope>
    <source>
        <strain evidence="3">CA051B</strain>
    </source>
</reference>
<dbReference type="AlphaFoldDB" id="A0A3A8QCE8"/>
<dbReference type="InterPro" id="IPR050188">
    <property type="entry name" value="RluA_PseudoU_synthase"/>
</dbReference>
<dbReference type="InterPro" id="IPR020103">
    <property type="entry name" value="PsdUridine_synth_cat_dom_sf"/>
</dbReference>
<dbReference type="SUPFAM" id="SSF55120">
    <property type="entry name" value="Pseudouridine synthase"/>
    <property type="match status" value="1"/>
</dbReference>
<dbReference type="EMBL" id="RAWB01000105">
    <property type="protein sequence ID" value="RKH60904.1"/>
    <property type="molecule type" value="Genomic_DNA"/>
</dbReference>
<evidence type="ECO:0000259" key="1">
    <source>
        <dbReference type="Pfam" id="PF00849"/>
    </source>
</evidence>
<sequence>MARFKDVSVAHPSLAVTFFDEAPRREDVPARLASPFHPGPPAPLARKAAEALQQRLTQGRWDALWQPGGGKMFGVLVVAEPGGRLGYLCAFSGMLDGAWTVEGFAPPLFDPVARAAFLPAGEAELAAWGQRHAELEAAQGPVRLRLAALATEHERALAGLKARHAANRAVRHEERGPLEARLDGARLQALEQESRADTAERRALEAAHEAACEPPRAALRELEARRAEVEHLRAERSRALWWQVAHSYVIPNARGESQPLAALFAPRPPPGGAGDCAAPKLLAQAYRHHLEPLALAEFWWGAPPLDGRRQSGAYYPACESKCGTVLPYMLQGLAVDPAPRLASVIDDPRLLHEDPWLLVVDKPVGLASLPGRHAPGRDSVLVRLLPRFPALSGPLFIQELEPESSGLLLIARDTATQAALLRQFARREAEHRHVAWVEGRVEGDVGVIDLPLRGTSSAPLEDCVDRVHGKRAVTAWKALRHDEGRTRVELVPVTRHPHQLRIHAAHRLGLGAPIVGDARFGGEDTRLMLHAEALAFTHPHTGEHLAFNAPAPFWS</sequence>